<name>A0A2S8B3P4_9SPHN</name>
<reference evidence="3" key="1">
    <citation type="submission" date="2017-11" db="EMBL/GenBank/DDBJ databases">
        <title>The complete genome sequence of Sphingopyxis pomeranensis sp. nov. strain WS5A3p.</title>
        <authorList>
            <person name="Kaminski M.A."/>
        </authorList>
    </citation>
    <scope>NUCLEOTIDE SEQUENCE [LARGE SCALE GENOMIC DNA]</scope>
    <source>
        <strain evidence="3">WS5A3p</strain>
    </source>
</reference>
<proteinExistence type="predicted"/>
<feature type="signal peptide" evidence="1">
    <location>
        <begin position="1"/>
        <end position="24"/>
    </location>
</feature>
<dbReference type="OrthoDB" id="7511162at2"/>
<organism evidence="2 3">
    <name type="scientific">Sphingopyxis lindanitolerans</name>
    <dbReference type="NCBI Taxonomy" id="2054227"/>
    <lineage>
        <taxon>Bacteria</taxon>
        <taxon>Pseudomonadati</taxon>
        <taxon>Pseudomonadota</taxon>
        <taxon>Alphaproteobacteria</taxon>
        <taxon>Sphingomonadales</taxon>
        <taxon>Sphingomonadaceae</taxon>
        <taxon>Sphingopyxis</taxon>
    </lineage>
</organism>
<sequence>MFKPTLTLITLTMAAGGIAAPAMAQDDDAPRVMVHYGDLDLQTVDGREQLDLRIRRAIRSMCRVGFRPSLQQRAFEQACEARARSSAEPQLAALLNGSSARFASEKPPVVSAP</sequence>
<feature type="chain" id="PRO_5015479461" description="UrcA family protein" evidence="1">
    <location>
        <begin position="25"/>
        <end position="113"/>
    </location>
</feature>
<keyword evidence="3" id="KW-1185">Reference proteome</keyword>
<evidence type="ECO:0008006" key="4">
    <source>
        <dbReference type="Google" id="ProtNLM"/>
    </source>
</evidence>
<gene>
    <name evidence="2" type="ORF">CVO77_18865</name>
</gene>
<keyword evidence="1" id="KW-0732">Signal</keyword>
<dbReference type="RefSeq" id="WP_106000394.1">
    <property type="nucleotide sequence ID" value="NZ_CM009578.1"/>
</dbReference>
<protein>
    <recommendedName>
        <fullName evidence="4">UrcA family protein</fullName>
    </recommendedName>
</protein>
<evidence type="ECO:0000313" key="3">
    <source>
        <dbReference type="Proteomes" id="UP000238954"/>
    </source>
</evidence>
<dbReference type="InterPro" id="IPR030972">
    <property type="entry name" value="UrcA_uranyl"/>
</dbReference>
<dbReference type="NCBIfam" id="TIGR04433">
    <property type="entry name" value="UrcA_uranyl"/>
    <property type="match status" value="1"/>
</dbReference>
<dbReference type="Proteomes" id="UP000238954">
    <property type="component" value="Chromosome"/>
</dbReference>
<evidence type="ECO:0000313" key="2">
    <source>
        <dbReference type="EMBL" id="PQM27024.1"/>
    </source>
</evidence>
<evidence type="ECO:0000256" key="1">
    <source>
        <dbReference type="SAM" id="SignalP"/>
    </source>
</evidence>
<accession>A0A2S8B3P4</accession>
<dbReference type="EMBL" id="PHFW01000003">
    <property type="protein sequence ID" value="PQM27024.1"/>
    <property type="molecule type" value="Genomic_DNA"/>
</dbReference>
<comment type="caution">
    <text evidence="2">The sequence shown here is derived from an EMBL/GenBank/DDBJ whole genome shotgun (WGS) entry which is preliminary data.</text>
</comment>
<dbReference type="AlphaFoldDB" id="A0A2S8B3P4"/>